<feature type="transmembrane region" description="Helical" evidence="1">
    <location>
        <begin position="94"/>
        <end position="113"/>
    </location>
</feature>
<keyword evidence="1" id="KW-0812">Transmembrane</keyword>
<feature type="transmembrane region" description="Helical" evidence="1">
    <location>
        <begin position="65"/>
        <end position="82"/>
    </location>
</feature>
<keyword evidence="3" id="KW-1185">Reference proteome</keyword>
<dbReference type="KEGG" id="ifn:GM661_17905"/>
<protein>
    <recommendedName>
        <fullName evidence="4">DUF340 domain-containing protein</fullName>
    </recommendedName>
</protein>
<dbReference type="RefSeq" id="WP_230868020.1">
    <property type="nucleotide sequence ID" value="NZ_CP046640.1"/>
</dbReference>
<accession>A0A8A7KCX0</accession>
<evidence type="ECO:0000256" key="1">
    <source>
        <dbReference type="SAM" id="Phobius"/>
    </source>
</evidence>
<feature type="transmembrane region" description="Helical" evidence="1">
    <location>
        <begin position="34"/>
        <end position="53"/>
    </location>
</feature>
<name>A0A8A7KCX0_9FIRM</name>
<dbReference type="EMBL" id="CP046640">
    <property type="protein sequence ID" value="QTL99693.1"/>
    <property type="molecule type" value="Genomic_DNA"/>
</dbReference>
<sequence length="154" mass="16871">MNLNLEQSLNQLKVLIVVGIMILVGQRIGYGIPVATAIPGMLMIIAIAMLSLIIKDLFPRVKFPAFAWASLTALILSMPFIPTSEWFLHYTNEVNFLGTTTPILAFAGISVGNKIQKLKELSWKVFIVAIAVFIGTFFGSAIISHIVLKLQGII</sequence>
<dbReference type="Proteomes" id="UP000665020">
    <property type="component" value="Chromosome"/>
</dbReference>
<reference evidence="2" key="1">
    <citation type="submission" date="2019-12" db="EMBL/GenBank/DDBJ databases">
        <authorList>
            <person name="zhang j."/>
            <person name="sun C.M."/>
        </authorList>
    </citation>
    <scope>NUCLEOTIDE SEQUENCE</scope>
    <source>
        <strain evidence="2">NS-1</strain>
    </source>
</reference>
<keyword evidence="1" id="KW-0472">Membrane</keyword>
<keyword evidence="1" id="KW-1133">Transmembrane helix</keyword>
<feature type="transmembrane region" description="Helical" evidence="1">
    <location>
        <begin position="125"/>
        <end position="148"/>
    </location>
</feature>
<proteinExistence type="predicted"/>
<evidence type="ECO:0000313" key="3">
    <source>
        <dbReference type="Proteomes" id="UP000665020"/>
    </source>
</evidence>
<organism evidence="2 3">
    <name type="scientific">Iocasia fonsfrigidae</name>
    <dbReference type="NCBI Taxonomy" id="2682810"/>
    <lineage>
        <taxon>Bacteria</taxon>
        <taxon>Bacillati</taxon>
        <taxon>Bacillota</taxon>
        <taxon>Clostridia</taxon>
        <taxon>Halanaerobiales</taxon>
        <taxon>Halanaerobiaceae</taxon>
        <taxon>Iocasia</taxon>
    </lineage>
</organism>
<evidence type="ECO:0000313" key="2">
    <source>
        <dbReference type="EMBL" id="QTL99693.1"/>
    </source>
</evidence>
<evidence type="ECO:0008006" key="4">
    <source>
        <dbReference type="Google" id="ProtNLM"/>
    </source>
</evidence>
<dbReference type="AlphaFoldDB" id="A0A8A7KCX0"/>
<gene>
    <name evidence="2" type="ORF">GM661_17905</name>
</gene>